<dbReference type="Proteomes" id="UP001314170">
    <property type="component" value="Unassembled WGS sequence"/>
</dbReference>
<proteinExistence type="predicted"/>
<comment type="caution">
    <text evidence="1">The sequence shown here is derived from an EMBL/GenBank/DDBJ whole genome shotgun (WGS) entry which is preliminary data.</text>
</comment>
<keyword evidence="2" id="KW-1185">Reference proteome</keyword>
<evidence type="ECO:0000313" key="2">
    <source>
        <dbReference type="Proteomes" id="UP001314170"/>
    </source>
</evidence>
<reference evidence="1 2" key="1">
    <citation type="submission" date="2024-01" db="EMBL/GenBank/DDBJ databases">
        <authorList>
            <person name="Waweru B."/>
        </authorList>
    </citation>
    <scope>NUCLEOTIDE SEQUENCE [LARGE SCALE GENOMIC DNA]</scope>
</reference>
<protein>
    <submittedName>
        <fullName evidence="1">Uncharacterized protein</fullName>
    </submittedName>
</protein>
<name>A0AAV1SHZ0_9ROSI</name>
<sequence length="107" mass="11609">MVMGSSVRSLLEVVMVGGLGWFDDDEGHLDSGSNGTRERRVVSMAAGEEELWLLIQVRIMFGEGGDVSLRSGKVKPPIASFSLLGYYGLLWMMRIVASEAVLGGDRC</sequence>
<dbReference type="EMBL" id="CAWUPB010001184">
    <property type="protein sequence ID" value="CAK7350357.1"/>
    <property type="molecule type" value="Genomic_DNA"/>
</dbReference>
<gene>
    <name evidence="1" type="ORF">DCAF_LOCUS23086</name>
</gene>
<organism evidence="1 2">
    <name type="scientific">Dovyalis caffra</name>
    <dbReference type="NCBI Taxonomy" id="77055"/>
    <lineage>
        <taxon>Eukaryota</taxon>
        <taxon>Viridiplantae</taxon>
        <taxon>Streptophyta</taxon>
        <taxon>Embryophyta</taxon>
        <taxon>Tracheophyta</taxon>
        <taxon>Spermatophyta</taxon>
        <taxon>Magnoliopsida</taxon>
        <taxon>eudicotyledons</taxon>
        <taxon>Gunneridae</taxon>
        <taxon>Pentapetalae</taxon>
        <taxon>rosids</taxon>
        <taxon>fabids</taxon>
        <taxon>Malpighiales</taxon>
        <taxon>Salicaceae</taxon>
        <taxon>Flacourtieae</taxon>
        <taxon>Dovyalis</taxon>
    </lineage>
</organism>
<accession>A0AAV1SHZ0</accession>
<dbReference type="AlphaFoldDB" id="A0AAV1SHZ0"/>
<evidence type="ECO:0000313" key="1">
    <source>
        <dbReference type="EMBL" id="CAK7350357.1"/>
    </source>
</evidence>